<dbReference type="SMART" id="SM00257">
    <property type="entry name" value="LysM"/>
    <property type="match status" value="2"/>
</dbReference>
<evidence type="ECO:0000256" key="1">
    <source>
        <dbReference type="SAM" id="MobiDB-lite"/>
    </source>
</evidence>
<dbReference type="InterPro" id="IPR042047">
    <property type="entry name" value="SleB_dom1"/>
</dbReference>
<dbReference type="GO" id="GO:0016787">
    <property type="term" value="F:hydrolase activity"/>
    <property type="evidence" value="ECO:0007669"/>
    <property type="project" value="InterPro"/>
</dbReference>
<protein>
    <submittedName>
        <fullName evidence="3">LysM domain-containing protein</fullName>
    </submittedName>
</protein>
<reference evidence="3 4" key="1">
    <citation type="submission" date="2019-03" db="EMBL/GenBank/DDBJ databases">
        <title>Genomic Encyclopedia of Type Strains, Phase IV (KMG-IV): sequencing the most valuable type-strain genomes for metagenomic binning, comparative biology and taxonomic classification.</title>
        <authorList>
            <person name="Goeker M."/>
        </authorList>
    </citation>
    <scope>NUCLEOTIDE SEQUENCE [LARGE SCALE GENOMIC DNA]</scope>
    <source>
        <strain evidence="3 4">DSM 17974</strain>
    </source>
</reference>
<feature type="domain" description="LysM" evidence="2">
    <location>
        <begin position="61"/>
        <end position="105"/>
    </location>
</feature>
<dbReference type="Pfam" id="PF01476">
    <property type="entry name" value="LysM"/>
    <property type="match status" value="2"/>
</dbReference>
<feature type="domain" description="LysM" evidence="2">
    <location>
        <begin position="109"/>
        <end position="153"/>
    </location>
</feature>
<name>A0A4R8LUJ7_9BACL</name>
<dbReference type="Gene3D" id="3.10.350.10">
    <property type="entry name" value="LysM domain"/>
    <property type="match status" value="2"/>
</dbReference>
<dbReference type="Pfam" id="PF07486">
    <property type="entry name" value="Hydrolase_2"/>
    <property type="match status" value="1"/>
</dbReference>
<proteinExistence type="predicted"/>
<accession>A0A4R8LUJ7</accession>
<dbReference type="InterPro" id="IPR011105">
    <property type="entry name" value="Cell_wall_hydrolase_SleB"/>
</dbReference>
<dbReference type="GO" id="GO:0008932">
    <property type="term" value="F:lytic endotransglycosylase activity"/>
    <property type="evidence" value="ECO:0007669"/>
    <property type="project" value="TreeGrafter"/>
</dbReference>
<evidence type="ECO:0000259" key="2">
    <source>
        <dbReference type="PROSITE" id="PS51782"/>
    </source>
</evidence>
<dbReference type="PROSITE" id="PS51782">
    <property type="entry name" value="LYSM"/>
    <property type="match status" value="2"/>
</dbReference>
<dbReference type="AlphaFoldDB" id="A0A4R8LUJ7"/>
<evidence type="ECO:0000313" key="4">
    <source>
        <dbReference type="Proteomes" id="UP000294581"/>
    </source>
</evidence>
<dbReference type="InterPro" id="IPR036779">
    <property type="entry name" value="LysM_dom_sf"/>
</dbReference>
<gene>
    <name evidence="3" type="ORF">C7445_10217</name>
</gene>
<dbReference type="PANTHER" id="PTHR33734">
    <property type="entry name" value="LYSM DOMAIN-CONTAINING GPI-ANCHORED PROTEIN 2"/>
    <property type="match status" value="1"/>
</dbReference>
<sequence length="307" mass="32166">MVSEPWGESLCCDGCLVTRTRQLTPEAEREDLGILRKKHWLIAAATMCLTSGLGVSTALAATVKVAPGQSLWKIAHSAGVSVQSVEAANPGIDPTNLQIGATVQVPGPTVYVVKPGDTLFTVGRRYGVALGAMLAANPQVNPQNLQIGSTIRIPITSTQTTPTASDSAQSKQAVSAHVAAPTSDTSSNLYWLEHVINAEAGGESLQAQIAVGDVIMHRIAAGGYGNTVQQVVFQVSDGHYQFTSVANGYIYSAPNSSSITAAQDVLQKGQDIVPGALVFYNPSETPAGSWVRQQPIVCQIGNLVFAK</sequence>
<dbReference type="Proteomes" id="UP000294581">
    <property type="component" value="Unassembled WGS sequence"/>
</dbReference>
<dbReference type="SUPFAM" id="SSF54106">
    <property type="entry name" value="LysM domain"/>
    <property type="match status" value="2"/>
</dbReference>
<dbReference type="Gene3D" id="1.10.10.2520">
    <property type="entry name" value="Cell wall hydrolase SleB, domain 1"/>
    <property type="match status" value="1"/>
</dbReference>
<evidence type="ECO:0000313" key="3">
    <source>
        <dbReference type="EMBL" id="TDY50465.1"/>
    </source>
</evidence>
<dbReference type="CDD" id="cd00118">
    <property type="entry name" value="LysM"/>
    <property type="match status" value="2"/>
</dbReference>
<dbReference type="Gene3D" id="6.20.240.60">
    <property type="match status" value="1"/>
</dbReference>
<comment type="caution">
    <text evidence="3">The sequence shown here is derived from an EMBL/GenBank/DDBJ whole genome shotgun (WGS) entry which is preliminary data.</text>
</comment>
<feature type="region of interest" description="Disordered" evidence="1">
    <location>
        <begin position="158"/>
        <end position="178"/>
    </location>
</feature>
<organism evidence="3 4">
    <name type="scientific">Alicyclobacillus sacchari</name>
    <dbReference type="NCBI Taxonomy" id="392010"/>
    <lineage>
        <taxon>Bacteria</taxon>
        <taxon>Bacillati</taxon>
        <taxon>Bacillota</taxon>
        <taxon>Bacilli</taxon>
        <taxon>Bacillales</taxon>
        <taxon>Alicyclobacillaceae</taxon>
        <taxon>Alicyclobacillus</taxon>
    </lineage>
</organism>
<keyword evidence="4" id="KW-1185">Reference proteome</keyword>
<dbReference type="InterPro" id="IPR018392">
    <property type="entry name" value="LysM"/>
</dbReference>
<feature type="compositionally biased region" description="Polar residues" evidence="1">
    <location>
        <begin position="158"/>
        <end position="173"/>
    </location>
</feature>
<dbReference type="PANTHER" id="PTHR33734:SF22">
    <property type="entry name" value="MEMBRANE-BOUND LYTIC MUREIN TRANSGLYCOSYLASE D"/>
    <property type="match status" value="1"/>
</dbReference>
<dbReference type="EMBL" id="SORF01000002">
    <property type="protein sequence ID" value="TDY50465.1"/>
    <property type="molecule type" value="Genomic_DNA"/>
</dbReference>